<protein>
    <recommendedName>
        <fullName evidence="3">Secreted protein</fullName>
    </recommendedName>
</protein>
<gene>
    <name evidence="1" type="ORF">PoB_004044400</name>
</gene>
<dbReference type="AlphaFoldDB" id="A0AAV4B1R0"/>
<keyword evidence="2" id="KW-1185">Reference proteome</keyword>
<sequence>MHRRAVRLPCTVMQAVLKFALMVPQTITLPLPLLPTSQTQLFAKRSLNVGSLEVDDPSSEQKNKCFPIDELSNLGVTWPTVICYGDAPVSAVVLWLAYGDGVTPRC</sequence>
<evidence type="ECO:0000313" key="2">
    <source>
        <dbReference type="Proteomes" id="UP000735302"/>
    </source>
</evidence>
<evidence type="ECO:0008006" key="3">
    <source>
        <dbReference type="Google" id="ProtNLM"/>
    </source>
</evidence>
<accession>A0AAV4B1R0</accession>
<dbReference type="Proteomes" id="UP000735302">
    <property type="component" value="Unassembled WGS sequence"/>
</dbReference>
<organism evidence="1 2">
    <name type="scientific">Plakobranchus ocellatus</name>
    <dbReference type="NCBI Taxonomy" id="259542"/>
    <lineage>
        <taxon>Eukaryota</taxon>
        <taxon>Metazoa</taxon>
        <taxon>Spiralia</taxon>
        <taxon>Lophotrochozoa</taxon>
        <taxon>Mollusca</taxon>
        <taxon>Gastropoda</taxon>
        <taxon>Heterobranchia</taxon>
        <taxon>Euthyneura</taxon>
        <taxon>Panpulmonata</taxon>
        <taxon>Sacoglossa</taxon>
        <taxon>Placobranchoidea</taxon>
        <taxon>Plakobranchidae</taxon>
        <taxon>Plakobranchus</taxon>
    </lineage>
</organism>
<comment type="caution">
    <text evidence="1">The sequence shown here is derived from an EMBL/GenBank/DDBJ whole genome shotgun (WGS) entry which is preliminary data.</text>
</comment>
<reference evidence="1 2" key="1">
    <citation type="journal article" date="2021" name="Elife">
        <title>Chloroplast acquisition without the gene transfer in kleptoplastic sea slugs, Plakobranchus ocellatus.</title>
        <authorList>
            <person name="Maeda T."/>
            <person name="Takahashi S."/>
            <person name="Yoshida T."/>
            <person name="Shimamura S."/>
            <person name="Takaki Y."/>
            <person name="Nagai Y."/>
            <person name="Toyoda A."/>
            <person name="Suzuki Y."/>
            <person name="Arimoto A."/>
            <person name="Ishii H."/>
            <person name="Satoh N."/>
            <person name="Nishiyama T."/>
            <person name="Hasebe M."/>
            <person name="Maruyama T."/>
            <person name="Minagawa J."/>
            <person name="Obokata J."/>
            <person name="Shigenobu S."/>
        </authorList>
    </citation>
    <scope>NUCLEOTIDE SEQUENCE [LARGE SCALE GENOMIC DNA]</scope>
</reference>
<dbReference type="EMBL" id="BLXT01004521">
    <property type="protein sequence ID" value="GFO13939.1"/>
    <property type="molecule type" value="Genomic_DNA"/>
</dbReference>
<name>A0AAV4B1R0_9GAST</name>
<proteinExistence type="predicted"/>
<evidence type="ECO:0000313" key="1">
    <source>
        <dbReference type="EMBL" id="GFO13939.1"/>
    </source>
</evidence>